<keyword evidence="1" id="KW-1133">Transmembrane helix</keyword>
<keyword evidence="1" id="KW-0812">Transmembrane</keyword>
<organism evidence="2 3">
    <name type="scientific">Reticulomyxa filosa</name>
    <dbReference type="NCBI Taxonomy" id="46433"/>
    <lineage>
        <taxon>Eukaryota</taxon>
        <taxon>Sar</taxon>
        <taxon>Rhizaria</taxon>
        <taxon>Retaria</taxon>
        <taxon>Foraminifera</taxon>
        <taxon>Monothalamids</taxon>
        <taxon>Reticulomyxidae</taxon>
        <taxon>Reticulomyxa</taxon>
    </lineage>
</organism>
<keyword evidence="1" id="KW-0472">Membrane</keyword>
<proteinExistence type="predicted"/>
<feature type="transmembrane region" description="Helical" evidence="1">
    <location>
        <begin position="54"/>
        <end position="77"/>
    </location>
</feature>
<dbReference type="EMBL" id="ASPP01001231">
    <property type="protein sequence ID" value="ETO35843.1"/>
    <property type="molecule type" value="Genomic_DNA"/>
</dbReference>
<evidence type="ECO:0000313" key="2">
    <source>
        <dbReference type="EMBL" id="ETO35843.1"/>
    </source>
</evidence>
<gene>
    <name evidence="2" type="ORF">RFI_01219</name>
</gene>
<protein>
    <submittedName>
        <fullName evidence="2">Uncharacterized protein</fullName>
    </submittedName>
</protein>
<reference evidence="2 3" key="1">
    <citation type="journal article" date="2013" name="Curr. Biol.">
        <title>The Genome of the Foraminiferan Reticulomyxa filosa.</title>
        <authorList>
            <person name="Glockner G."/>
            <person name="Hulsmann N."/>
            <person name="Schleicher M."/>
            <person name="Noegel A.A."/>
            <person name="Eichinger L."/>
            <person name="Gallinger C."/>
            <person name="Pawlowski J."/>
            <person name="Sierra R."/>
            <person name="Euteneuer U."/>
            <person name="Pillet L."/>
            <person name="Moustafa A."/>
            <person name="Platzer M."/>
            <person name="Groth M."/>
            <person name="Szafranski K."/>
            <person name="Schliwa M."/>
        </authorList>
    </citation>
    <scope>NUCLEOTIDE SEQUENCE [LARGE SCALE GENOMIC DNA]</scope>
</reference>
<accession>X6PCL2</accession>
<sequence length="184" mass="21339">MNLLKEYTKLKKISSLKKCYFETRSERSLEKERAIKNLKIRMGVLVENIWPNEAILTGVVISLLCCILILALLLIFLNFSFSKETIDRSKPDKVSLTYSTTVLCVQIMICLVICFGWTNLVFPRSYFTTNFCRVTMQLGLVLYLTQKLFSYLLFIGRLRIILQGTYAGCEKKPNKIRFEFSTKS</sequence>
<name>X6PCL2_RETFI</name>
<keyword evidence="3" id="KW-1185">Reference proteome</keyword>
<dbReference type="AlphaFoldDB" id="X6PCL2"/>
<evidence type="ECO:0000313" key="3">
    <source>
        <dbReference type="Proteomes" id="UP000023152"/>
    </source>
</evidence>
<dbReference type="Proteomes" id="UP000023152">
    <property type="component" value="Unassembled WGS sequence"/>
</dbReference>
<feature type="transmembrane region" description="Helical" evidence="1">
    <location>
        <begin position="134"/>
        <end position="154"/>
    </location>
</feature>
<comment type="caution">
    <text evidence="2">The sequence shown here is derived from an EMBL/GenBank/DDBJ whole genome shotgun (WGS) entry which is preliminary data.</text>
</comment>
<feature type="transmembrane region" description="Helical" evidence="1">
    <location>
        <begin position="98"/>
        <end position="122"/>
    </location>
</feature>
<evidence type="ECO:0000256" key="1">
    <source>
        <dbReference type="SAM" id="Phobius"/>
    </source>
</evidence>